<sequence>AAAREDSNALISITVTALCILIPMDLSQLVFAILGACAYYIWRILQRAAKQHKGPKGPKENKAAPEHLPIRRQPAADCKLTGADLPPRYRAPQARGHPVQKQWTAPSPVVQVRTVGSKTTSSAPVTAPTFQGVGLEAEAQELLTQIMPTPESDRIVDRLAEAIKYFLASTMPEAEVLGFASGDLSRRKAFGVAVPDVDIVINIDPAALAQRLANRTKGKTPANADLDARKLQKTAIRVCTDKLVSAGGFKFRRSAFRGNEPKVTLLAPAELGIFGEAVPIDLSVNTVAPLHSAALLTECGQIDMRTKELLVLVRRWAKDRGICHHPKGHFSPYMWSLLSIYFLQVGDREEGPLLPQLDGFEATSNLMAHKAAAGSKVNGAVPASQRTKWRSSCSDATLKQSAAGLLRSFMKFYAEEFDWKQEAVCVRLGKRVAPALTLPIHIIMDDSSKSTQVGPSVEDPFEPTNNLGACMTSWSFQRMKEELSRANNILSNESASLSTLLEPWTPPASEGVEAEAFLVQLWASSKFEHGMAKCPTQCASVLPTSPAESAILEGWASLVRAFDPVSLGANSGAGTYQSYRPRSVSIAVDSPVLFICESARSLPWDDEGYVVTERSGCRIKVKSEAYMSMQRLLAKDSDCEDDDALVVAMSVARAELPLPVGPAGLIRAWRSRLEAIAHACIARADASSASFALTGRSARSAQLAMESALGGRIPRRVRSVIAGAIRDWVLAGRAIGACEVETIISALRSSKISASEIRAALRLA</sequence>
<proteinExistence type="predicted"/>
<dbReference type="GO" id="GO:0016779">
    <property type="term" value="F:nucleotidyltransferase activity"/>
    <property type="evidence" value="ECO:0007669"/>
    <property type="project" value="TreeGrafter"/>
</dbReference>
<keyword evidence="3" id="KW-0460">Magnesium</keyword>
<feature type="domain" description="PAP-associated" evidence="5">
    <location>
        <begin position="404"/>
        <end position="465"/>
    </location>
</feature>
<keyword evidence="2" id="KW-0479">Metal-binding</keyword>
<keyword evidence="7" id="KW-1185">Reference proteome</keyword>
<evidence type="ECO:0000256" key="2">
    <source>
        <dbReference type="ARBA" id="ARBA00022723"/>
    </source>
</evidence>
<keyword evidence="4" id="KW-0472">Membrane</keyword>
<feature type="transmembrane region" description="Helical" evidence="4">
    <location>
        <begin position="9"/>
        <end position="42"/>
    </location>
</feature>
<dbReference type="Pfam" id="PF03828">
    <property type="entry name" value="PAP_assoc"/>
    <property type="match status" value="1"/>
</dbReference>
<dbReference type="PANTHER" id="PTHR12271:SF40">
    <property type="entry name" value="POLY(A) RNA POLYMERASE GLD2"/>
    <property type="match status" value="1"/>
</dbReference>
<comment type="caution">
    <text evidence="6">The sequence shown here is derived from an EMBL/GenBank/DDBJ whole genome shotgun (WGS) entry which is preliminary data.</text>
</comment>
<organism evidence="6 7">
    <name type="scientific">Polarella glacialis</name>
    <name type="common">Dinoflagellate</name>
    <dbReference type="NCBI Taxonomy" id="89957"/>
    <lineage>
        <taxon>Eukaryota</taxon>
        <taxon>Sar</taxon>
        <taxon>Alveolata</taxon>
        <taxon>Dinophyceae</taxon>
        <taxon>Suessiales</taxon>
        <taxon>Suessiaceae</taxon>
        <taxon>Polarella</taxon>
    </lineage>
</organism>
<keyword evidence="4" id="KW-0812">Transmembrane</keyword>
<dbReference type="PANTHER" id="PTHR12271">
    <property type="entry name" value="POLY A POLYMERASE CID PAP -RELATED"/>
    <property type="match status" value="1"/>
</dbReference>
<dbReference type="InterPro" id="IPR002058">
    <property type="entry name" value="PAP_assoc"/>
</dbReference>
<dbReference type="OrthoDB" id="434989at2759"/>
<dbReference type="GO" id="GO:0046872">
    <property type="term" value="F:metal ion binding"/>
    <property type="evidence" value="ECO:0007669"/>
    <property type="project" value="UniProtKB-KW"/>
</dbReference>
<evidence type="ECO:0000259" key="5">
    <source>
        <dbReference type="Pfam" id="PF03828"/>
    </source>
</evidence>
<keyword evidence="1" id="KW-0808">Transferase</keyword>
<evidence type="ECO:0000256" key="1">
    <source>
        <dbReference type="ARBA" id="ARBA00022679"/>
    </source>
</evidence>
<evidence type="ECO:0000313" key="6">
    <source>
        <dbReference type="EMBL" id="CAE8619036.1"/>
    </source>
</evidence>
<reference evidence="6" key="1">
    <citation type="submission" date="2021-02" db="EMBL/GenBank/DDBJ databases">
        <authorList>
            <person name="Dougan E. K."/>
            <person name="Rhodes N."/>
            <person name="Thang M."/>
            <person name="Chan C."/>
        </authorList>
    </citation>
    <scope>NUCLEOTIDE SEQUENCE</scope>
</reference>
<protein>
    <recommendedName>
        <fullName evidence="5">PAP-associated domain-containing protein</fullName>
    </recommendedName>
</protein>
<feature type="non-terminal residue" evidence="6">
    <location>
        <position position="1"/>
    </location>
</feature>
<keyword evidence="4" id="KW-1133">Transmembrane helix</keyword>
<dbReference type="AlphaFoldDB" id="A0A813G2C8"/>
<evidence type="ECO:0000256" key="3">
    <source>
        <dbReference type="ARBA" id="ARBA00022842"/>
    </source>
</evidence>
<dbReference type="SUPFAM" id="SSF81631">
    <property type="entry name" value="PAP/OAS1 substrate-binding domain"/>
    <property type="match status" value="1"/>
</dbReference>
<evidence type="ECO:0000256" key="4">
    <source>
        <dbReference type="SAM" id="Phobius"/>
    </source>
</evidence>
<dbReference type="EMBL" id="CAJNNV010026801">
    <property type="protein sequence ID" value="CAE8619036.1"/>
    <property type="molecule type" value="Genomic_DNA"/>
</dbReference>
<dbReference type="Proteomes" id="UP000654075">
    <property type="component" value="Unassembled WGS sequence"/>
</dbReference>
<gene>
    <name evidence="6" type="ORF">PGLA1383_LOCUS36630</name>
</gene>
<accession>A0A813G2C8</accession>
<dbReference type="Gene3D" id="1.10.1410.10">
    <property type="match status" value="1"/>
</dbReference>
<name>A0A813G2C8_POLGL</name>
<dbReference type="GO" id="GO:0031123">
    <property type="term" value="P:RNA 3'-end processing"/>
    <property type="evidence" value="ECO:0007669"/>
    <property type="project" value="TreeGrafter"/>
</dbReference>
<evidence type="ECO:0000313" key="7">
    <source>
        <dbReference type="Proteomes" id="UP000654075"/>
    </source>
</evidence>